<feature type="chain" id="PRO_5015092028" evidence="2">
    <location>
        <begin position="22"/>
        <end position="226"/>
    </location>
</feature>
<dbReference type="FunCoup" id="G5EGT5">
    <property type="interactions" value="308"/>
</dbReference>
<keyword evidence="2" id="KW-0732">Signal</keyword>
<dbReference type="Proteomes" id="UP000001940">
    <property type="component" value="Chromosome V"/>
</dbReference>
<dbReference type="PaxDb" id="6239-C41G6.13"/>
<proteinExistence type="predicted"/>
<name>G5EGT5_CAEEL</name>
<dbReference type="RefSeq" id="NP_506754.1">
    <property type="nucleotide sequence ID" value="NM_074353.1"/>
</dbReference>
<dbReference type="KEGG" id="cel:CELE_Y75B12B.8"/>
<reference evidence="4 5" key="1">
    <citation type="journal article" date="1998" name="Science">
        <title>Genome sequence of the nematode C. elegans: a platform for investigating biology.</title>
        <authorList>
            <consortium name="The C. elegans sequencing consortium"/>
            <person name="Sulson J.E."/>
            <person name="Waterston R."/>
        </authorList>
    </citation>
    <scope>NUCLEOTIDE SEQUENCE [LARGE SCALE GENOMIC DNA]</scope>
    <source>
        <strain evidence="4 5">Bristol N2</strain>
    </source>
</reference>
<dbReference type="GeneID" id="180030"/>
<evidence type="ECO:0000313" key="4">
    <source>
        <dbReference type="EMBL" id="CAB02837.1"/>
    </source>
</evidence>
<dbReference type="GeneID" id="180031"/>
<reference evidence="4" key="2">
    <citation type="submission" date="2003-03" db="EMBL/GenBank/DDBJ databases">
        <authorList>
            <person name="Sulson J.E."/>
            <person name="Waterston R."/>
        </authorList>
    </citation>
    <scope>NUCLEOTIDE SEQUENCE</scope>
    <source>
        <strain evidence="4">Bristol N2</strain>
    </source>
</reference>
<dbReference type="AGR" id="WB:WBGene00008059"/>
<dbReference type="EMBL" id="BX284605">
    <property type="protein sequence ID" value="CAB02837.1"/>
    <property type="molecule type" value="Genomic_DNA"/>
</dbReference>
<dbReference type="WormBase" id="Y75B12B.8">
    <property type="protein sequence ID" value="CE17539"/>
    <property type="gene ID" value="WBGene00013570"/>
</dbReference>
<dbReference type="KEGG" id="cel:CELE_C41G6.13"/>
<dbReference type="CTD" id="180031"/>
<feature type="region of interest" description="Disordered" evidence="1">
    <location>
        <begin position="180"/>
        <end position="199"/>
    </location>
</feature>
<dbReference type="eggNOG" id="ENOG502TJ27">
    <property type="taxonomic scope" value="Eukaryota"/>
</dbReference>
<gene>
    <name evidence="4 6" type="ORF">C41G6.13</name>
    <name evidence="4" type="ORF">CELE_C41G6.13</name>
    <name evidence="3" type="ORF">CELE_Y75B12B.8</name>
    <name evidence="3 7" type="ORF">Y75B12B.8</name>
</gene>
<dbReference type="RefSeq" id="NP_506757.1">
    <property type="nucleotide sequence ID" value="NM_074356.1"/>
</dbReference>
<organism evidence="4 5">
    <name type="scientific">Caenorhabditis elegans</name>
    <dbReference type="NCBI Taxonomy" id="6239"/>
    <lineage>
        <taxon>Eukaryota</taxon>
        <taxon>Metazoa</taxon>
        <taxon>Ecdysozoa</taxon>
        <taxon>Nematoda</taxon>
        <taxon>Chromadorea</taxon>
        <taxon>Rhabditida</taxon>
        <taxon>Rhabditina</taxon>
        <taxon>Rhabditomorpha</taxon>
        <taxon>Rhabditoidea</taxon>
        <taxon>Rhabditidae</taxon>
        <taxon>Peloderinae</taxon>
        <taxon>Caenorhabditis</taxon>
    </lineage>
</organism>
<dbReference type="PIR" id="T19891">
    <property type="entry name" value="T19891"/>
</dbReference>
<dbReference type="OMA" id="KPRFTHP"/>
<evidence type="ECO:0000256" key="2">
    <source>
        <dbReference type="SAM" id="SignalP"/>
    </source>
</evidence>
<reference evidence="4" key="3">
    <citation type="submission" date="2024-10" db="EMBL/GenBank/DDBJ databases">
        <authorList>
            <consortium name="WormBase Consortium"/>
            <person name="WormBase"/>
        </authorList>
    </citation>
    <scope>NUCLEOTIDE SEQUENCE</scope>
    <source>
        <strain evidence="4">Bristol N2</strain>
    </source>
</reference>
<evidence type="ECO:0000313" key="6">
    <source>
        <dbReference type="WormBase" id="C41G6.13"/>
    </source>
</evidence>
<feature type="signal peptide" evidence="2">
    <location>
        <begin position="1"/>
        <end position="21"/>
    </location>
</feature>
<dbReference type="OrthoDB" id="5880355at2759"/>
<accession>G5EGT5</accession>
<dbReference type="AlphaFoldDB" id="G5EGT5"/>
<dbReference type="WormBase" id="C41G6.13">
    <property type="protein sequence ID" value="CE17539"/>
    <property type="gene ID" value="WBGene00008059"/>
</dbReference>
<dbReference type="HOGENOM" id="CLU_1190774_0_0_1"/>
<dbReference type="CTD" id="180030"/>
<dbReference type="EMBL" id="BX284605">
    <property type="protein sequence ID" value="CAA21763.1"/>
    <property type="molecule type" value="Genomic_DNA"/>
</dbReference>
<dbReference type="AGR" id="WB:WBGene00013570"/>
<sequence>MNVFLLISASSLFLLVDSVHGATEELYRTSAKPSELFHITDEKLHRTFAPGAFTFTYPPFNRNTFAPLKESVTKTPADEEAAHFTHRPPYRHATKGTNSHVTPKDNREVMFTWKILTWKPEDLAAVSKKPHTKGTKAPPLFGAEELAHQGKHTFPPGAFTYKFTIPPLGRRTFAPFKEVVTQKPHSKGTKAPTHDEKSSQDKLYDPITWKPIRITWKPVDDVVVVG</sequence>
<protein>
    <submittedName>
        <fullName evidence="4">Secreted protein</fullName>
    </submittedName>
</protein>
<evidence type="ECO:0000313" key="5">
    <source>
        <dbReference type="Proteomes" id="UP000001940"/>
    </source>
</evidence>
<dbReference type="PeptideAtlas" id="G5EGT5"/>
<keyword evidence="5" id="KW-1185">Reference proteome</keyword>
<evidence type="ECO:0000313" key="7">
    <source>
        <dbReference type="WormBase" id="Y75B12B.8"/>
    </source>
</evidence>
<dbReference type="STRING" id="6239.C41G6.13.1"/>
<evidence type="ECO:0000313" key="3">
    <source>
        <dbReference type="EMBL" id="CAA21763.1"/>
    </source>
</evidence>
<evidence type="ECO:0000256" key="1">
    <source>
        <dbReference type="SAM" id="MobiDB-lite"/>
    </source>
</evidence>